<dbReference type="Pfam" id="PF01545">
    <property type="entry name" value="Cation_efflux"/>
    <property type="match status" value="1"/>
</dbReference>
<keyword evidence="37" id="KW-0864">Zinc transport</keyword>
<dbReference type="SUPFAM" id="SSF52335">
    <property type="entry name" value="Methylglyoxal synthase-like"/>
    <property type="match status" value="1"/>
</dbReference>
<evidence type="ECO:0000256" key="19">
    <source>
        <dbReference type="ARBA" id="ARBA00022473"/>
    </source>
</evidence>
<comment type="similarity">
    <text evidence="51">In the 3rd section; belongs to the metallo-dependent hydrolases superfamily. DHOase family. CAD subfamily.</text>
</comment>
<feature type="domain" description="COS" evidence="78">
    <location>
        <begin position="2645"/>
        <end position="2703"/>
    </location>
</feature>
<evidence type="ECO:0000256" key="53">
    <source>
        <dbReference type="ARBA" id="ARBA00043984"/>
    </source>
</evidence>
<comment type="function">
    <text evidence="62">Electroneutral proton-coupled antiporter concentrating zinc ions into a variety of intracellular organelles including endosomes, zymogen granules and mitochondria. Thereby, plays a crucial role in cellular zinc homeostasis to confer upon cells protection against its potential cytotoxicity. Regulates the zinc concentration of milk, through the transport of zinc ions into secretory vesicles of mammary cells. By concentrating zinc ions into lysosomes participates to lysosomal-mediated cell death during early mammary gland involution.</text>
</comment>
<dbReference type="GO" id="GO:0042589">
    <property type="term" value="C:zymogen granule membrane"/>
    <property type="evidence" value="ECO:0007669"/>
    <property type="project" value="UniProtKB-SubCell"/>
</dbReference>
<feature type="non-terminal residue" evidence="80">
    <location>
        <position position="1"/>
    </location>
</feature>
<dbReference type="PROSITE" id="PS51273">
    <property type="entry name" value="GATASE_TYPE_1"/>
    <property type="match status" value="1"/>
</dbReference>
<dbReference type="Gene3D" id="3.40.50.20">
    <property type="match status" value="2"/>
</dbReference>
<keyword evidence="31 69" id="KW-0863">Zinc-finger</keyword>
<dbReference type="Pfam" id="PF02729">
    <property type="entry name" value="OTCace_N"/>
    <property type="match status" value="1"/>
</dbReference>
<evidence type="ECO:0000256" key="49">
    <source>
        <dbReference type="ARBA" id="ARBA00023288"/>
    </source>
</evidence>
<comment type="catalytic activity">
    <reaction evidence="57">
        <text>Zn(2+)(in) + 2 H(+)(out) = Zn(2+)(out) + 2 H(+)(in)</text>
        <dbReference type="Rhea" id="RHEA:72627"/>
        <dbReference type="ChEBI" id="CHEBI:15378"/>
        <dbReference type="ChEBI" id="CHEBI:29105"/>
    </reaction>
</comment>
<evidence type="ECO:0000256" key="7">
    <source>
        <dbReference type="ARBA" id="ARBA00004635"/>
    </source>
</evidence>
<evidence type="ECO:0000256" key="39">
    <source>
        <dbReference type="ARBA" id="ARBA00022989"/>
    </source>
</evidence>
<dbReference type="PROSITE" id="PS00636">
    <property type="entry name" value="DNAJ_1"/>
    <property type="match status" value="1"/>
</dbReference>
<dbReference type="SUPFAM" id="SSF57845">
    <property type="entry name" value="B-box zinc-binding domain"/>
    <property type="match status" value="1"/>
</dbReference>
<sequence>MDLSIVGTAGALAQPGCPYDERTGEDGIFRAIPPPEHKRATTLAQSGATGLELRSSTLLGPGATGRGHLDSFRALGCSISTTPRGAAGRVSGSTWSMSGYPITTYLCWTGMVGYPEALTDPSYKSQILILTYPLVGNYGIPKDEETEYGISKWFESSKIHASALIIGENCQQPSHWSAALSLDQWLKEQGVPGLEGIDTRSLTKKIREKGTMLGKLVVEGTSLDQIPFDDPDKKNLVKEVSIKEPILFNPNGKVKIVTVDCGLKYNQLRCLCERGASVTVVPWDFPLDIKAYDGFFISNGPGDPVFCKETIENIRKIIFQEYPKPVFGICLGHQLLSLAIGAKTYKMKYGNRGHNQPCLHNDTKRCFITSQNHGFAVDPKTVPEDWSVLFTNANDHSNEGIVHNSKPFFSVQFHPEHKAGPADLVSLFDVFLDAVKDLKDGKMETTVKQRLTEHLTYRRSPKPDEIIRPHKVLILGSGGLSIGQAGEFDYSGSQAIKALKEENIQTVLINPNIATVQTSKGLADKVYFLPITLEYVTEVIKNERPDGILLAFGGQTALNCGVELTKKGVLKKYNVRVLGTPVAAIEMTEDRKVFVDKMEEINEHVAPSEAALSLEQALAAADRLGFPVLVRSAFALGGLGSGFANNKEELTSLVAQAFAHTSQVLIDKSLKGWKEIEYEVVRDAYDNCITVCNMENVDPLGIHTGESVVVAPSQTLNDYEYNMLRNTALKVIRHLGIVGECNIQYALNPESEQYYIIEVNARLSRSSALASKATGYPLAYVAAKLALGIPLPVLKNSVTNSTTANFEPSLDYCVVKVPRWDLSKFLRVSTKIGSSMKSVGEVMAIGRNFEEAFQKALRMVDENCVGFDHTIKSSSDEELETPTDKRIFVLAAALRAGYSVDRLYELTKIDRWFLNKMKNITDHTAVLETYRPDETDILPEVLLKAKQLGFSDKQIALAVQSTELAVRKLRQDCKILPVVKQIDTVAAEWPAQTNYLYLTYNGMQHDLEMSKQHIMVIGSGVYRIGSSVEFDWCAVGCTQELRKMGYQTIMVNYNPETVSTDYDMCDRLYFDEISFETVMDIYELENPDGVILSMGGQLPNNIAMALHRQQCKILGTSPESIDSAENRFKFSRMLDTIGISQPQWKELSDLQSAIQFCEKVGYPCLVRPSYVLSGAAMNVAYSDSDLRTFLNNAVAVSKEHPVVISKFIHEAKEIDVDAVASDGMVIAIAVSEHVENAGVHSGDATLVAPAQDINHKTMERIKAIVHAVGQELQVTGPFNLQLIAKDDQLKVIECNVRVSRSFPFVSRTLGEDLVALATQVIMGEEVEPVGLMTGVGIVGVKVPQFSFSRLAGADVVLGVEMTSTGEVACFGENRYEAYLKAMLSTGFKIPKKNILLSIGSYKNKSELLPTIQTLESLGYNLYASLGTADYYTEHGVKVMAVDWPFEEEDNGYPMKEKQRSIMDYLEENHFDMVINLSMRNSGGRRLSSFVTKGYKTRRLAVDYSVPLIIDIKCTKLFVEALRQIGDAPPVKTHVDCMTSQKLIRLPGLVDVHVHLREPGATYKEDFASGTAAALAGGITMVCVMPNTAPAIVDQGTFTLAQKHFEKWPKHLPIVAHAERQTIAAILMVAQLYQRSVHICHVARKEEIHLIRAAKQKGIQVTCEVAPHHLFLCEDNVKEIGLGRAEVRPMLGTKEDMDALWENLDIIDCFASDHEEKDGRNPPPGYPGLETMLPLLLNAIHEGRLTVDDIIKRMYENPLRIFSLPAQENTYVEVDLEHEWVIPSHMQFTKSKWTPFEGMKVKGKVRRVVLRGEVAYIDGQILVPPGYGQDVRKWPQVITSPPPPPPLPSSVLPVKEIVKTPEHHRQSTEAIRSRAPSPRRIGNALATDSRFILPPRVHRCSDPGLPPELTSVIDHYMHPLPLARITSPQHQGTQSVPHPQTSPFLHPLIGQHILSVKQFSKEQMSHLFNVAHSLRIMVQKERPLDILKGKIMASMFYEVSTRTSSSFSAAMQRLGGSVVHFSESTSSTQKGESLADSVQTMSCYADVLVLRHPQPGAVEMAAKHCRKPVINAGDGVGEHPTQALLDVFTIREELGTVNGMTITMVGDLKHGRTVHSLAKLLTQYRITLRYVAPKNLHMPTDIVKFVASKGIKQEEFDSIEEALPDTDVLYMTRIQKERFASEFEYSAKQDMADPNKPSRKTSRAGESLYRTLGLEKGASSEEIKKAYRKLALKYHPDKNPDNPEAADKFKEINNANSILNDENKRKIYDEYGSMGLYVADQFGEESVKYYFLMSKWWFKVLALCCGISTCCCCCCCCCFCCGKCKPEEEDENYQYVDPEDLEAQIRAEEDGEGMNFAVGYKALLGDTNTMDNLEKQLICPICLEMFTKPVVILPCQHNLCRKCANDVFQASNPLWQSRGSTTVSTGGRFRCPSCRHEVVLDRHGVYGLQRNLLVENIIDIYKQESSRPILTKSEQHLMCEEHEDEKINIYCLTCEVPTCSMCKVFGAHKDCEVAPLQNIYKRQKPMFIPQISLPLPEALIITLIEESELSDGIAVLVAGNDRIQAMITQLEDICKTIEDNARRQKQQLCEKFDSLYSILEEKKKELLLSITHEQEEKLSHVRSLIRQHGDHLEKSSKLVETSIQFMEEPQISVFLQSAKELIKKVTDSAKASSMERTEPGYENMDHFVINTEDVGEMLRTIDFQTGSKEVYQNFPFENGSTATVIELERCANLHCHGRSTSSIECREKLVARKKLYIASLVCLVFMIGEIVGGYLAHSLAIMTDAAHLLTDFGSMMVSLFSLWISSRPPTKIMNFGWHRAEILGALVSALSIWIVTAVLVYLAIVRIVNNDYEIDGHVMLITSGCAVGVNVIMAYILHQSTTLHGHSHGSGYHKIDESGESPDSQGHAHSHLGHGNTSVRAAFIHVIGDLLQSVGVLVAAVIIYFRPEYKVADPICTFLFSVFVLGTTFTILRDVFRILMEGAPKAIEFKSVKEVLLSLKGVKAIHSLHLWALTLSHTMLSVHIAIEEHADAETVLKEATELLRSKFGFHSTTIQVEKYSDDMADCTQCQDPKD</sequence>
<dbReference type="PROSITE" id="PS51262">
    <property type="entry name" value="COS"/>
    <property type="match status" value="1"/>
</dbReference>
<dbReference type="PRINTS" id="PR00100">
    <property type="entry name" value="AOTCASE"/>
</dbReference>
<evidence type="ECO:0000256" key="18">
    <source>
        <dbReference type="ARBA" id="ARBA00022449"/>
    </source>
</evidence>
<evidence type="ECO:0000256" key="63">
    <source>
        <dbReference type="ARBA" id="ARBA00059164"/>
    </source>
</evidence>
<evidence type="ECO:0000256" key="20">
    <source>
        <dbReference type="ARBA" id="ARBA00022490"/>
    </source>
</evidence>
<evidence type="ECO:0000256" key="32">
    <source>
        <dbReference type="ARBA" id="ARBA00022782"/>
    </source>
</evidence>
<dbReference type="GO" id="GO:0008324">
    <property type="term" value="F:monoatomic cation transmembrane transporter activity"/>
    <property type="evidence" value="ECO:0007669"/>
    <property type="project" value="InterPro"/>
</dbReference>
<dbReference type="InterPro" id="IPR006131">
    <property type="entry name" value="Asp_carbamoyltransf_Asp/Orn-bd"/>
</dbReference>
<dbReference type="Pfam" id="PF25596">
    <property type="entry name" value="CPSase_L_D1"/>
    <property type="match status" value="2"/>
</dbReference>
<evidence type="ECO:0000256" key="14">
    <source>
        <dbReference type="ARBA" id="ARBA00012918"/>
    </source>
</evidence>
<dbReference type="GO" id="GO:0004088">
    <property type="term" value="F:carbamoyl-phosphate synthase (glutamine-hydrolyzing) activity"/>
    <property type="evidence" value="ECO:0007669"/>
    <property type="project" value="UniProtKB-EC"/>
</dbReference>
<evidence type="ECO:0000256" key="43">
    <source>
        <dbReference type="ARBA" id="ARBA00023136"/>
    </source>
</evidence>
<dbReference type="PROSITE" id="PS00482">
    <property type="entry name" value="DIHYDROOROTASE_1"/>
    <property type="match status" value="1"/>
</dbReference>
<keyword evidence="23" id="KW-0436">Ligase</keyword>
<dbReference type="CDD" id="cd06257">
    <property type="entry name" value="DnaJ"/>
    <property type="match status" value="1"/>
</dbReference>
<dbReference type="EC" id="2.1.3.2" evidence="15"/>
<keyword evidence="40 71" id="KW-0175">Coiled coil</keyword>
<dbReference type="InterPro" id="IPR017907">
    <property type="entry name" value="Znf_RING_CS"/>
</dbReference>
<keyword evidence="47" id="KW-0458">Lysosome</keyword>
<dbReference type="Pfam" id="PF00643">
    <property type="entry name" value="zf-B_box"/>
    <property type="match status" value="1"/>
</dbReference>
<keyword evidence="45" id="KW-0143">Chaperone</keyword>
<comment type="subcellular location">
    <subcellularLocation>
        <location evidence="4">Cytoplasm</location>
        <location evidence="4">Cytoskeleton</location>
    </subcellularLocation>
    <subcellularLocation>
        <location evidence="5">Endosome membrane</location>
        <topology evidence="5">Multi-pass membrane protein</topology>
    </subcellularLocation>
    <subcellularLocation>
        <location evidence="3">Lysosome membrane</location>
        <topology evidence="3">Multi-pass membrane protein</topology>
    </subcellularLocation>
    <subcellularLocation>
        <location evidence="7">Membrane</location>
        <topology evidence="7">Lipid-anchor</topology>
    </subcellularLocation>
    <subcellularLocation>
        <location evidence="6">Mitochondrion inner membrane</location>
        <topology evidence="6">Multi-pass membrane protein</topology>
    </subcellularLocation>
    <subcellularLocation>
        <location evidence="64">Zymogen granule membrane</location>
        <topology evidence="64">Multi-pass membrane protein</topology>
    </subcellularLocation>
</comment>
<dbReference type="InterPro" id="IPR001623">
    <property type="entry name" value="DnaJ_domain"/>
</dbReference>
<keyword evidence="49" id="KW-0449">Lipoprotein</keyword>
<evidence type="ECO:0000256" key="16">
    <source>
        <dbReference type="ARBA" id="ARBA00014725"/>
    </source>
</evidence>
<dbReference type="PANTHER" id="PTHR11405:SF5">
    <property type="entry name" value="CAD PROTEIN"/>
    <property type="match status" value="1"/>
</dbReference>
<reference evidence="80 81" key="1">
    <citation type="journal article" date="2021" name="Cell">
        <title>Tracing the genetic footprints of vertebrate landing in non-teleost ray-finned fishes.</title>
        <authorList>
            <person name="Bi X."/>
            <person name="Wang K."/>
            <person name="Yang L."/>
            <person name="Pan H."/>
            <person name="Jiang H."/>
            <person name="Wei Q."/>
            <person name="Fang M."/>
            <person name="Yu H."/>
            <person name="Zhu C."/>
            <person name="Cai Y."/>
            <person name="He Y."/>
            <person name="Gan X."/>
            <person name="Zeng H."/>
            <person name="Yu D."/>
            <person name="Zhu Y."/>
            <person name="Jiang H."/>
            <person name="Qiu Q."/>
            <person name="Yang H."/>
            <person name="Zhang Y.E."/>
            <person name="Wang W."/>
            <person name="Zhu M."/>
            <person name="He S."/>
            <person name="Zhang G."/>
        </authorList>
    </citation>
    <scope>NUCLEOTIDE SEQUENCE [LARGE SCALE GENOMIC DNA]</scope>
    <source>
        <strain evidence="80">Bchr_013</strain>
    </source>
</reference>
<evidence type="ECO:0000256" key="4">
    <source>
        <dbReference type="ARBA" id="ARBA00004245"/>
    </source>
</evidence>
<keyword evidence="32" id="KW-0221">Differentiation</keyword>
<dbReference type="GO" id="GO:0006207">
    <property type="term" value="P:'de novo' pyrimidine nucleobase biosynthetic process"/>
    <property type="evidence" value="ECO:0007669"/>
    <property type="project" value="InterPro"/>
</dbReference>
<keyword evidence="39 73" id="KW-1133">Transmembrane helix</keyword>
<keyword evidence="17" id="KW-0813">Transport</keyword>
<keyword evidence="20" id="KW-0963">Cytoplasm</keyword>
<dbReference type="PROSITE" id="PS50119">
    <property type="entry name" value="ZF_BBOX"/>
    <property type="match status" value="1"/>
</dbReference>
<keyword evidence="43 73" id="KW-0472">Membrane</keyword>
<evidence type="ECO:0000256" key="3">
    <source>
        <dbReference type="ARBA" id="ARBA00004155"/>
    </source>
</evidence>
<dbReference type="Pfam" id="PF16916">
    <property type="entry name" value="ZT_dimer"/>
    <property type="match status" value="1"/>
</dbReference>
<dbReference type="Gene3D" id="3.30.40.10">
    <property type="entry name" value="Zinc/RING finger domain, C3HC4 (zinc finger)"/>
    <property type="match status" value="1"/>
</dbReference>
<dbReference type="FunFam" id="3.30.40.10:FF:000014">
    <property type="entry name" value="probable E3 ubiquitin-protein ligase MID2"/>
    <property type="match status" value="1"/>
</dbReference>
<dbReference type="SMART" id="SM00851">
    <property type="entry name" value="MGS"/>
    <property type="match status" value="1"/>
</dbReference>
<dbReference type="FunFam" id="1.10.1030.10:FF:000001">
    <property type="entry name" value="Carbamoyl-phosphate synthase large chain"/>
    <property type="match status" value="1"/>
</dbReference>
<evidence type="ECO:0000313" key="80">
    <source>
        <dbReference type="EMBL" id="KAG2468545.1"/>
    </source>
</evidence>
<feature type="region of interest" description="Disordered" evidence="72">
    <location>
        <begin position="2887"/>
        <end position="2911"/>
    </location>
</feature>
<evidence type="ECO:0000256" key="5">
    <source>
        <dbReference type="ARBA" id="ARBA00004337"/>
    </source>
</evidence>
<feature type="coiled-coil region" evidence="71">
    <location>
        <begin position="2559"/>
        <end position="2586"/>
    </location>
</feature>
<dbReference type="FunFam" id="3.30.470.20:FF:000004">
    <property type="entry name" value="Carbamoyl-phosphate synthase (glutamine-hydrolyzing)"/>
    <property type="match status" value="1"/>
</dbReference>
<dbReference type="Gene3D" id="1.10.1030.10">
    <property type="entry name" value="Carbamoyl-phosphate synthetase, large subunit oligomerisation domain"/>
    <property type="match status" value="1"/>
</dbReference>
<evidence type="ECO:0000256" key="35">
    <source>
        <dbReference type="ARBA" id="ARBA00022833"/>
    </source>
</evidence>
<comment type="similarity">
    <text evidence="52">In the C-terminal section; belongs to the aspartate/ornithine carbamoyltransferase superfamily. ATCase family.</text>
</comment>
<keyword evidence="41" id="KW-0406">Ion transport</keyword>
<evidence type="ECO:0000256" key="61">
    <source>
        <dbReference type="ARBA" id="ARBA00049534"/>
    </source>
</evidence>
<dbReference type="Gene3D" id="3.40.50.1370">
    <property type="entry name" value="Aspartate/ornithine carbamoyltransferase"/>
    <property type="match status" value="2"/>
</dbReference>
<dbReference type="Gene3D" id="3.30.1490.20">
    <property type="entry name" value="ATP-grasp fold, A domain"/>
    <property type="match status" value="1"/>
</dbReference>
<evidence type="ECO:0000256" key="34">
    <source>
        <dbReference type="ARBA" id="ARBA00022801"/>
    </source>
</evidence>
<dbReference type="FunFam" id="3.40.50.1370:FF:000005">
    <property type="entry name" value="CAD protein-like isoform X1"/>
    <property type="match status" value="1"/>
</dbReference>
<dbReference type="PROSITE" id="PS00518">
    <property type="entry name" value="ZF_RING_1"/>
    <property type="match status" value="1"/>
</dbReference>
<comment type="caution">
    <text evidence="80">The sequence shown here is derived from an EMBL/GenBank/DDBJ whole genome shotgun (WGS) entry which is preliminary data.</text>
</comment>
<keyword evidence="22" id="KW-0597">Phosphoprotein</keyword>
<dbReference type="CDD" id="cd19833">
    <property type="entry name" value="Bbox2_MuRF3_C-II"/>
    <property type="match status" value="1"/>
</dbReference>
<evidence type="ECO:0000256" key="23">
    <source>
        <dbReference type="ARBA" id="ARBA00022598"/>
    </source>
</evidence>
<dbReference type="SUPFAM" id="SSF48108">
    <property type="entry name" value="Carbamoyl phosphate synthetase, large subunit connection domain"/>
    <property type="match status" value="1"/>
</dbReference>
<dbReference type="FunFam" id="1.10.287.110:FF:000017">
    <property type="entry name" value="dnaJ homolog subfamily C member 5"/>
    <property type="match status" value="1"/>
</dbReference>
<evidence type="ECO:0000256" key="60">
    <source>
        <dbReference type="ARBA" id="ARBA00048859"/>
    </source>
</evidence>
<comment type="subunit">
    <text evidence="65">Homodimer. Interacts (via lysosomal targeting motif) with AP3D1; in AP-3-mediated transport to lysosomes. Interacts with TMEM163.</text>
</comment>
<evidence type="ECO:0000259" key="79">
    <source>
        <dbReference type="PROSITE" id="PS51855"/>
    </source>
</evidence>
<dbReference type="GO" id="GO:0004087">
    <property type="term" value="F:carbamoyl-phosphate synthase (ammonia) activity"/>
    <property type="evidence" value="ECO:0007669"/>
    <property type="project" value="UniProtKB-EC"/>
</dbReference>
<evidence type="ECO:0000256" key="45">
    <source>
        <dbReference type="ARBA" id="ARBA00023186"/>
    </source>
</evidence>
<keyword evidence="35" id="KW-0862">Zinc</keyword>
<dbReference type="Pfam" id="PF00226">
    <property type="entry name" value="DnaJ"/>
    <property type="match status" value="1"/>
</dbReference>
<feature type="transmembrane region" description="Helical" evidence="73">
    <location>
        <begin position="2950"/>
        <end position="2971"/>
    </location>
</feature>
<dbReference type="GO" id="GO:0030154">
    <property type="term" value="P:cell differentiation"/>
    <property type="evidence" value="ECO:0007669"/>
    <property type="project" value="UniProtKB-KW"/>
</dbReference>
<dbReference type="SUPFAM" id="SSF57850">
    <property type="entry name" value="RING/U-box"/>
    <property type="match status" value="1"/>
</dbReference>
<dbReference type="EC" id="6.3.4.16" evidence="55"/>
<keyword evidence="26" id="KW-0493">Microtubule</keyword>
<comment type="catalytic activity">
    <reaction evidence="56">
        <text>hydrogencarbonate + NH4(+) + 2 ATP = carbamoyl phosphate + 2 ADP + phosphate + 2 H(+)</text>
        <dbReference type="Rhea" id="RHEA:18029"/>
        <dbReference type="ChEBI" id="CHEBI:15378"/>
        <dbReference type="ChEBI" id="CHEBI:17544"/>
        <dbReference type="ChEBI" id="CHEBI:28938"/>
        <dbReference type="ChEBI" id="CHEBI:30616"/>
        <dbReference type="ChEBI" id="CHEBI:43474"/>
        <dbReference type="ChEBI" id="CHEBI:58228"/>
        <dbReference type="ChEBI" id="CHEBI:456216"/>
        <dbReference type="EC" id="6.3.4.16"/>
    </reaction>
</comment>
<feature type="region of interest" description="Disordered" evidence="72">
    <location>
        <begin position="1859"/>
        <end position="1880"/>
    </location>
</feature>
<dbReference type="Gene3D" id="3.40.50.880">
    <property type="match status" value="1"/>
</dbReference>
<evidence type="ECO:0000256" key="11">
    <source>
        <dbReference type="ARBA" id="ARBA00008873"/>
    </source>
</evidence>
<dbReference type="FunFam" id="1.20.1510.10:FF:000011">
    <property type="entry name" value="zinc transporter 2 isoform X1"/>
    <property type="match status" value="1"/>
</dbReference>
<evidence type="ECO:0000256" key="29">
    <source>
        <dbReference type="ARBA" id="ARBA00022741"/>
    </source>
</evidence>
<dbReference type="SUPFAM" id="SSF160240">
    <property type="entry name" value="Cation efflux protein cytoplasmic domain-like"/>
    <property type="match status" value="1"/>
</dbReference>
<keyword evidence="50" id="KW-0968">Cytoplasmic vesicle</keyword>
<dbReference type="InterPro" id="IPR036869">
    <property type="entry name" value="J_dom_sf"/>
</dbReference>
<evidence type="ECO:0000256" key="66">
    <source>
        <dbReference type="ARBA" id="ARBA00070392"/>
    </source>
</evidence>
<dbReference type="SUPFAM" id="SSF52317">
    <property type="entry name" value="Class I glutamine amidotransferase-like"/>
    <property type="match status" value="1"/>
</dbReference>
<feature type="transmembrane region" description="Helical" evidence="73">
    <location>
        <begin position="2855"/>
        <end position="2876"/>
    </location>
</feature>
<comment type="catalytic activity">
    <reaction evidence="61">
        <text>L-glutamine + H2O = L-glutamate + NH4(+)</text>
        <dbReference type="Rhea" id="RHEA:15889"/>
        <dbReference type="ChEBI" id="CHEBI:15377"/>
        <dbReference type="ChEBI" id="CHEBI:28938"/>
        <dbReference type="ChEBI" id="CHEBI:29985"/>
        <dbReference type="ChEBI" id="CHEBI:58359"/>
        <dbReference type="EC" id="3.5.1.2"/>
    </reaction>
</comment>
<dbReference type="GO" id="GO:0005765">
    <property type="term" value="C:lysosomal membrane"/>
    <property type="evidence" value="ECO:0007669"/>
    <property type="project" value="UniProtKB-SubCell"/>
</dbReference>
<feature type="transmembrane region" description="Helical" evidence="73">
    <location>
        <begin position="2784"/>
        <end position="2803"/>
    </location>
</feature>
<dbReference type="Pfam" id="PF02786">
    <property type="entry name" value="CPSase_L_D2"/>
    <property type="match status" value="2"/>
</dbReference>
<evidence type="ECO:0000256" key="46">
    <source>
        <dbReference type="ARBA" id="ARBA00023212"/>
    </source>
</evidence>
<dbReference type="SUPFAM" id="SSF161111">
    <property type="entry name" value="Cation efflux protein transmembrane domain-like"/>
    <property type="match status" value="1"/>
</dbReference>
<dbReference type="PROSITE" id="PS50089">
    <property type="entry name" value="ZF_RING_2"/>
    <property type="match status" value="1"/>
</dbReference>
<accession>A0A8X7XGB3</accession>
<dbReference type="GO" id="GO:0004359">
    <property type="term" value="F:glutaminase activity"/>
    <property type="evidence" value="ECO:0007669"/>
    <property type="project" value="UniProtKB-EC"/>
</dbReference>
<dbReference type="InterPro" id="IPR018253">
    <property type="entry name" value="DnaJ_domain_CS"/>
</dbReference>
<evidence type="ECO:0000256" key="55">
    <source>
        <dbReference type="ARBA" id="ARBA00044063"/>
    </source>
</evidence>
<feature type="domain" description="ATP-grasp" evidence="77">
    <location>
        <begin position="595"/>
        <end position="787"/>
    </location>
</feature>
<evidence type="ECO:0000256" key="62">
    <source>
        <dbReference type="ARBA" id="ARBA00053997"/>
    </source>
</evidence>
<dbReference type="GO" id="GO:0004070">
    <property type="term" value="F:aspartate carbamoyltransferase activity"/>
    <property type="evidence" value="ECO:0007669"/>
    <property type="project" value="UniProtKB-EC"/>
</dbReference>
<dbReference type="Proteomes" id="UP000886611">
    <property type="component" value="Unassembled WGS sequence"/>
</dbReference>
<dbReference type="Pfam" id="PF02787">
    <property type="entry name" value="CPSase_L_D3"/>
    <property type="match status" value="1"/>
</dbReference>
<evidence type="ECO:0000256" key="51">
    <source>
        <dbReference type="ARBA" id="ARBA00043968"/>
    </source>
</evidence>
<dbReference type="NCBIfam" id="TIGR00670">
    <property type="entry name" value="asp_carb_tr"/>
    <property type="match status" value="1"/>
</dbReference>
<dbReference type="SMART" id="SM01097">
    <property type="entry name" value="CPSase_sm_chain"/>
    <property type="match status" value="1"/>
</dbReference>
<evidence type="ECO:0000256" key="57">
    <source>
        <dbReference type="ARBA" id="ARBA00048349"/>
    </source>
</evidence>
<dbReference type="Gene3D" id="1.20.1510.10">
    <property type="entry name" value="Cation efflux protein transmembrane domain"/>
    <property type="match status" value="1"/>
</dbReference>
<evidence type="ECO:0000256" key="13">
    <source>
        <dbReference type="ARBA" id="ARBA00012860"/>
    </source>
</evidence>
<comment type="similarity">
    <text evidence="54">In the 2nd section; belongs to the CarB family.</text>
</comment>
<dbReference type="GO" id="GO:0016597">
    <property type="term" value="F:amino acid binding"/>
    <property type="evidence" value="ECO:0007669"/>
    <property type="project" value="InterPro"/>
</dbReference>
<dbReference type="InterPro" id="IPR017903">
    <property type="entry name" value="COS_domain"/>
</dbReference>
<dbReference type="InterPro" id="IPR058047">
    <property type="entry name" value="CPSase_preATP-grasp"/>
</dbReference>
<keyword evidence="27" id="KW-0479">Metal-binding</keyword>
<evidence type="ECO:0000256" key="37">
    <source>
        <dbReference type="ARBA" id="ARBA00022906"/>
    </source>
</evidence>
<dbReference type="FunFam" id="3.40.50.1370:FF:000002">
    <property type="entry name" value="Aspartate carbamoyltransferase 2"/>
    <property type="match status" value="1"/>
</dbReference>
<dbReference type="GO" id="GO:0005951">
    <property type="term" value="C:carbamoyl-phosphate synthase complex"/>
    <property type="evidence" value="ECO:0007669"/>
    <property type="project" value="TreeGrafter"/>
</dbReference>
<keyword evidence="25 73" id="KW-0812">Transmembrane</keyword>
<dbReference type="PROSITE" id="PS00097">
    <property type="entry name" value="CARBAMOYLTRANSFERASE"/>
    <property type="match status" value="1"/>
</dbReference>
<comment type="pathway">
    <text evidence="8">Pyrimidine metabolism; UMP biosynthesis via de novo pathway; (S)-dihydroorotate from bicarbonate: step 1/3.</text>
</comment>
<feature type="domain" description="B box-type" evidence="76">
    <location>
        <begin position="2473"/>
        <end position="2515"/>
    </location>
</feature>
<dbReference type="FunFam" id="3.30.470.20:FF:000001">
    <property type="entry name" value="Carbamoyl-phosphate synthase large chain"/>
    <property type="match status" value="1"/>
</dbReference>
<dbReference type="GO" id="GO:0005524">
    <property type="term" value="F:ATP binding"/>
    <property type="evidence" value="ECO:0007669"/>
    <property type="project" value="UniProtKB-UniRule"/>
</dbReference>
<evidence type="ECO:0000256" key="22">
    <source>
        <dbReference type="ARBA" id="ARBA00022553"/>
    </source>
</evidence>
<dbReference type="GO" id="GO:0015297">
    <property type="term" value="F:antiporter activity"/>
    <property type="evidence" value="ECO:0007669"/>
    <property type="project" value="UniProtKB-KW"/>
</dbReference>
<feature type="transmembrane region" description="Helical" evidence="73">
    <location>
        <begin position="2921"/>
        <end position="2944"/>
    </location>
</feature>
<dbReference type="SMART" id="SM00271">
    <property type="entry name" value="DnaJ"/>
    <property type="match status" value="1"/>
</dbReference>
<keyword evidence="42" id="KW-0496">Mitochondrion</keyword>
<dbReference type="InterPro" id="IPR058533">
    <property type="entry name" value="Cation_efflux_TM"/>
</dbReference>
<feature type="transmembrane region" description="Helical" evidence="73">
    <location>
        <begin position="2754"/>
        <end position="2778"/>
    </location>
</feature>
<dbReference type="InterPro" id="IPR027470">
    <property type="entry name" value="Cation_efflux_CTD"/>
</dbReference>
<dbReference type="InterPro" id="IPR011607">
    <property type="entry name" value="MGS-like_dom"/>
</dbReference>
<dbReference type="InterPro" id="IPR006132">
    <property type="entry name" value="Asp/Orn_carbamoyltranf_P-bd"/>
</dbReference>
<keyword evidence="30" id="KW-0967">Endosome</keyword>
<dbReference type="InterPro" id="IPR001841">
    <property type="entry name" value="Znf_RING"/>
</dbReference>
<evidence type="ECO:0000256" key="38">
    <source>
        <dbReference type="ARBA" id="ARBA00022975"/>
    </source>
</evidence>
<evidence type="ECO:0000256" key="56">
    <source>
        <dbReference type="ARBA" id="ARBA00047359"/>
    </source>
</evidence>
<comment type="catalytic activity">
    <reaction evidence="60">
        <text>carbamoyl phosphate + L-aspartate = N-carbamoyl-L-aspartate + phosphate + H(+)</text>
        <dbReference type="Rhea" id="RHEA:20013"/>
        <dbReference type="ChEBI" id="CHEBI:15378"/>
        <dbReference type="ChEBI" id="CHEBI:29991"/>
        <dbReference type="ChEBI" id="CHEBI:32814"/>
        <dbReference type="ChEBI" id="CHEBI:43474"/>
        <dbReference type="ChEBI" id="CHEBI:58228"/>
        <dbReference type="EC" id="2.1.3.2"/>
    </reaction>
</comment>
<dbReference type="PRINTS" id="PR00098">
    <property type="entry name" value="CPSASE"/>
</dbReference>
<dbReference type="PROSITE" id="PS51855">
    <property type="entry name" value="MGS"/>
    <property type="match status" value="1"/>
</dbReference>
<dbReference type="InterPro" id="IPR013815">
    <property type="entry name" value="ATP_grasp_subdomain_1"/>
</dbReference>
<keyword evidence="21" id="KW-0021">Allosteric enzyme</keyword>
<dbReference type="GO" id="GO:0006221">
    <property type="term" value="P:pyrimidine nucleotide biosynthetic process"/>
    <property type="evidence" value="ECO:0007669"/>
    <property type="project" value="UniProtKB-KW"/>
</dbReference>
<gene>
    <name evidence="80" type="primary">Cad</name>
    <name evidence="80" type="ORF">GTO96_0015522</name>
</gene>
<keyword evidence="24" id="KW-0808">Transferase</keyword>
<evidence type="ECO:0000256" key="9">
    <source>
        <dbReference type="ARBA" id="ARBA00004852"/>
    </source>
</evidence>
<dbReference type="InterPro" id="IPR005480">
    <property type="entry name" value="CPSase_lsu_oligo"/>
</dbReference>
<dbReference type="InterPro" id="IPR011761">
    <property type="entry name" value="ATP-grasp"/>
</dbReference>
<dbReference type="InterPro" id="IPR027370">
    <property type="entry name" value="Znf-RING_euk"/>
</dbReference>
<feature type="domain" description="MGS-like" evidence="79">
    <location>
        <begin position="1387"/>
        <end position="1543"/>
    </location>
</feature>
<keyword evidence="29 70" id="KW-0547">Nucleotide-binding</keyword>
<dbReference type="GO" id="GO:0062111">
    <property type="term" value="P:zinc ion import into organelle"/>
    <property type="evidence" value="ECO:0007669"/>
    <property type="project" value="UniProtKB-ARBA"/>
</dbReference>
<evidence type="ECO:0000256" key="73">
    <source>
        <dbReference type="SAM" id="Phobius"/>
    </source>
</evidence>
<evidence type="ECO:0000256" key="71">
    <source>
        <dbReference type="SAM" id="Coils"/>
    </source>
</evidence>
<dbReference type="InterPro" id="IPR006130">
    <property type="entry name" value="Asp/Orn_carbamoylTrfase"/>
</dbReference>
<evidence type="ECO:0000256" key="42">
    <source>
        <dbReference type="ARBA" id="ARBA00023128"/>
    </source>
</evidence>
<dbReference type="InterPro" id="IPR002082">
    <property type="entry name" value="Asp_carbamoyltransf"/>
</dbReference>
<dbReference type="GO" id="GO:0004151">
    <property type="term" value="F:dihydroorotase activity"/>
    <property type="evidence" value="ECO:0007669"/>
    <property type="project" value="UniProtKB-EC"/>
</dbReference>
<dbReference type="PRINTS" id="PR00625">
    <property type="entry name" value="JDOMAIN"/>
</dbReference>
<dbReference type="HAMAP" id="MF_01209">
    <property type="entry name" value="CPSase_S_chain"/>
    <property type="match status" value="1"/>
</dbReference>
<dbReference type="NCBIfam" id="NF003671">
    <property type="entry name" value="PRK05294.1"/>
    <property type="match status" value="1"/>
</dbReference>
<dbReference type="Pfam" id="PF01979">
    <property type="entry name" value="Amidohydro_1"/>
    <property type="match status" value="1"/>
</dbReference>
<evidence type="ECO:0000256" key="15">
    <source>
        <dbReference type="ARBA" id="ARBA00013008"/>
    </source>
</evidence>
<dbReference type="InterPro" id="IPR017926">
    <property type="entry name" value="GATASE"/>
</dbReference>
<dbReference type="PROSITE" id="PS00866">
    <property type="entry name" value="CPSASE_1"/>
    <property type="match status" value="2"/>
</dbReference>
<protein>
    <recommendedName>
        <fullName evidence="66">Proton-coupled zinc antiporter SLC30A2</fullName>
        <ecNumber evidence="15">2.1.3.2</ecNumber>
        <ecNumber evidence="14">3.5.1.2</ecNumber>
        <ecNumber evidence="13">3.5.2.3</ecNumber>
        <ecNumber evidence="55">6.3.4.16</ecNumber>
        <ecNumber evidence="12">6.3.5.5</ecNumber>
    </recommendedName>
    <alternativeName>
        <fullName evidence="68">Solute carrier family 30 member 2</fullName>
    </alternativeName>
    <alternativeName>
        <fullName evidence="16">Tripartite motif-containing protein 54</fullName>
    </alternativeName>
    <alternativeName>
        <fullName evidence="67">Zinc transporter 2</fullName>
    </alternativeName>
</protein>
<evidence type="ECO:0000256" key="40">
    <source>
        <dbReference type="ARBA" id="ARBA00023054"/>
    </source>
</evidence>
<dbReference type="NCBIfam" id="TIGR01369">
    <property type="entry name" value="CPSaseII_lrg"/>
    <property type="match status" value="1"/>
</dbReference>
<dbReference type="Pfam" id="PF00988">
    <property type="entry name" value="CPSase_sm_chain"/>
    <property type="match status" value="1"/>
</dbReference>
<comment type="function">
    <text evidence="2">May bind and stabilize microtubules during myotubes formation.</text>
</comment>
<dbReference type="InterPro" id="IPR036837">
    <property type="entry name" value="Cation_efflux_CTD_sf"/>
</dbReference>
<dbReference type="SUPFAM" id="SSF52440">
    <property type="entry name" value="PreATP-grasp domain"/>
    <property type="match status" value="2"/>
</dbReference>
<dbReference type="Gene3D" id="3.30.160.60">
    <property type="entry name" value="Classic Zinc Finger"/>
    <property type="match status" value="1"/>
</dbReference>
<feature type="domain" description="RING-type" evidence="75">
    <location>
        <begin position="2378"/>
        <end position="2434"/>
    </location>
</feature>
<dbReference type="PROSITE" id="PS50076">
    <property type="entry name" value="DNAJ_2"/>
    <property type="match status" value="1"/>
</dbReference>
<evidence type="ECO:0000256" key="12">
    <source>
        <dbReference type="ARBA" id="ARBA00012738"/>
    </source>
</evidence>
<dbReference type="CDD" id="cd01744">
    <property type="entry name" value="GATase1_CPSase"/>
    <property type="match status" value="1"/>
</dbReference>
<evidence type="ECO:0000256" key="25">
    <source>
        <dbReference type="ARBA" id="ARBA00022692"/>
    </source>
</evidence>
<dbReference type="SUPFAM" id="SSF52021">
    <property type="entry name" value="Carbamoyl phosphate synthetase, small subunit N-terminal domain"/>
    <property type="match status" value="1"/>
</dbReference>
<dbReference type="InterPro" id="IPR002195">
    <property type="entry name" value="Dihydroorotase_CS"/>
</dbReference>
<keyword evidence="36 70" id="KW-0067">ATP-binding</keyword>
<comment type="pathway">
    <text evidence="9">Pyrimidine metabolism; UMP biosynthesis via de novo pathway; (S)-dihydroorotate from bicarbonate: step 2/3.</text>
</comment>
<name>A0A8X7XGB3_POLSE</name>
<dbReference type="InterPro" id="IPR005479">
    <property type="entry name" value="CPAse_ATP-bd"/>
</dbReference>
<dbReference type="Pfam" id="PF13445">
    <property type="entry name" value="zf-RING_UBOX"/>
    <property type="match status" value="1"/>
</dbReference>
<dbReference type="GO" id="GO:0006541">
    <property type="term" value="P:glutamine metabolic process"/>
    <property type="evidence" value="ECO:0007669"/>
    <property type="project" value="InterPro"/>
</dbReference>
<dbReference type="InterPro" id="IPR002474">
    <property type="entry name" value="CarbamoylP_synth_ssu_N"/>
</dbReference>
<dbReference type="EC" id="3.5.2.3" evidence="13"/>
<dbReference type="InterPro" id="IPR027469">
    <property type="entry name" value="Cation_efflux_TMD_sf"/>
</dbReference>
<organism evidence="80 81">
    <name type="scientific">Polypterus senegalus</name>
    <name type="common">Senegal bichir</name>
    <dbReference type="NCBI Taxonomy" id="55291"/>
    <lineage>
        <taxon>Eukaryota</taxon>
        <taxon>Metazoa</taxon>
        <taxon>Chordata</taxon>
        <taxon>Craniata</taxon>
        <taxon>Vertebrata</taxon>
        <taxon>Euteleostomi</taxon>
        <taxon>Actinopterygii</taxon>
        <taxon>Polypteriformes</taxon>
        <taxon>Polypteridae</taxon>
        <taxon>Polypterus</taxon>
    </lineage>
</organism>
<dbReference type="NCBIfam" id="TIGR01297">
    <property type="entry name" value="CDF"/>
    <property type="match status" value="1"/>
</dbReference>
<dbReference type="FunFam" id="3.40.50.20:FF:000012">
    <property type="entry name" value="Carbamoyl-phosphate synthase 1, mitochondrial"/>
    <property type="match status" value="1"/>
</dbReference>
<dbReference type="InterPro" id="IPR005483">
    <property type="entry name" value="CPSase_dom"/>
</dbReference>
<dbReference type="SUPFAM" id="SSF51338">
    <property type="entry name" value="Composite domain of metallo-dependent hydrolases"/>
    <property type="match status" value="1"/>
</dbReference>
<keyword evidence="19" id="KW-0217">Developmental protein</keyword>
<dbReference type="SUPFAM" id="SSF46565">
    <property type="entry name" value="Chaperone J-domain"/>
    <property type="match status" value="1"/>
</dbReference>
<comment type="similarity">
    <text evidence="11">Belongs to the cation diffusion facilitator (CDF) transporter (TC 2.A.4) family. SLC30A subfamily.</text>
</comment>
<dbReference type="SUPFAM" id="SSF53671">
    <property type="entry name" value="Aspartate/ornithine carbamoyltransferase"/>
    <property type="match status" value="1"/>
</dbReference>
<comment type="function">
    <text evidence="63">Multifunctional protein that encodes the first 3 enzymatic activities of the de novo pyrimidine pathway: carbamoylphosphate synthetase (CPSase; EC 6.3.5.5), aspartate transcarbamylase (ATCase; EC 2.1.3.2) and dihydroorotase (DHOase; EC 3.5.2.3). The CPSase-function is accomplished in 2 steps, by a glutamine-dependent amidotransferase activity (GATase) that binds and cleaves glutamine to produce ammonia, followed by an ammonium-dependent carbamoyl phosphate synthetase, which reacts with the ammonia, hydrogencarbonate and ATP to form carbamoyl phosphate. The endogenously produced carbamoyl phosphate is sequestered and channeled to the ATCase active site. ATCase then catalyzes the formation of carbamoyl-L-aspartate from L-aspartate and carbamoyl phosphate. In the last step, DHOase catalyzes the cyclization of carbamoyl aspartate to dihydroorotate.</text>
</comment>
<evidence type="ECO:0000256" key="24">
    <source>
        <dbReference type="ARBA" id="ARBA00022679"/>
    </source>
</evidence>
<dbReference type="InterPro" id="IPR013083">
    <property type="entry name" value="Znf_RING/FYVE/PHD"/>
</dbReference>
<comment type="catalytic activity">
    <reaction evidence="58">
        <text>(S)-dihydroorotate + H2O = N-carbamoyl-L-aspartate + H(+)</text>
        <dbReference type="Rhea" id="RHEA:24296"/>
        <dbReference type="ChEBI" id="CHEBI:15377"/>
        <dbReference type="ChEBI" id="CHEBI:15378"/>
        <dbReference type="ChEBI" id="CHEBI:30864"/>
        <dbReference type="ChEBI" id="CHEBI:32814"/>
        <dbReference type="EC" id="3.5.2.3"/>
    </reaction>
</comment>
<dbReference type="SUPFAM" id="SSF51556">
    <property type="entry name" value="Metallo-dependent hydrolases"/>
    <property type="match status" value="1"/>
</dbReference>
<dbReference type="InterPro" id="IPR036901">
    <property type="entry name" value="Asp/Orn_carbamoylTrfase_sf"/>
</dbReference>
<dbReference type="InterPro" id="IPR036480">
    <property type="entry name" value="CarbP_synth_ssu_N_sf"/>
</dbReference>
<keyword evidence="18" id="KW-0050">Antiport</keyword>
<dbReference type="InterPro" id="IPR006275">
    <property type="entry name" value="CPSase_lsu"/>
</dbReference>
<evidence type="ECO:0000259" key="76">
    <source>
        <dbReference type="PROSITE" id="PS50119"/>
    </source>
</evidence>
<evidence type="ECO:0000256" key="31">
    <source>
        <dbReference type="ARBA" id="ARBA00022771"/>
    </source>
</evidence>
<dbReference type="InterPro" id="IPR042752">
    <property type="entry name" value="TRIM54_RING-HC"/>
</dbReference>
<dbReference type="SMART" id="SM00184">
    <property type="entry name" value="RING"/>
    <property type="match status" value="1"/>
</dbReference>
<dbReference type="InterPro" id="IPR006680">
    <property type="entry name" value="Amidohydro-rel"/>
</dbReference>
<dbReference type="Gene3D" id="1.10.287.110">
    <property type="entry name" value="DnaJ domain"/>
    <property type="match status" value="1"/>
</dbReference>
<dbReference type="SUPFAM" id="SSF56059">
    <property type="entry name" value="Glutathione synthetase ATP-binding domain-like"/>
    <property type="match status" value="2"/>
</dbReference>
<evidence type="ECO:0000256" key="65">
    <source>
        <dbReference type="ARBA" id="ARBA00061875"/>
    </source>
</evidence>
<dbReference type="InterPro" id="IPR035686">
    <property type="entry name" value="CPSase_GATase1"/>
</dbReference>
<evidence type="ECO:0000256" key="17">
    <source>
        <dbReference type="ARBA" id="ARBA00022448"/>
    </source>
</evidence>
<dbReference type="NCBIfam" id="TIGR01368">
    <property type="entry name" value="CPSaseIIsmall"/>
    <property type="match status" value="1"/>
</dbReference>
<dbReference type="CDD" id="cd01423">
    <property type="entry name" value="MGS_CPS_I_III"/>
    <property type="match status" value="1"/>
</dbReference>
<dbReference type="FunFam" id="3.30.1490.20:FF:000001">
    <property type="entry name" value="Carbamoyl-phosphate synthase large chain"/>
    <property type="match status" value="1"/>
</dbReference>
<dbReference type="GO" id="GO:0005743">
    <property type="term" value="C:mitochondrial inner membrane"/>
    <property type="evidence" value="ECO:0007669"/>
    <property type="project" value="UniProtKB-SubCell"/>
</dbReference>
<dbReference type="GO" id="GO:0008270">
    <property type="term" value="F:zinc ion binding"/>
    <property type="evidence" value="ECO:0007669"/>
    <property type="project" value="UniProtKB-KW"/>
</dbReference>
<comment type="pathway">
    <text evidence="10">Pyrimidine metabolism; UMP biosynthesis via de novo pathway; (S)-dihydroorotate from bicarbonate: step 3/3.</text>
</comment>
<dbReference type="FunFam" id="3.40.50.1380:FF:000005">
    <property type="entry name" value="CAD protein-like isoform X1"/>
    <property type="match status" value="1"/>
</dbReference>
<feature type="domain" description="ATP-grasp" evidence="77">
    <location>
        <begin position="1131"/>
        <end position="1322"/>
    </location>
</feature>
<evidence type="ECO:0000259" key="78">
    <source>
        <dbReference type="PROSITE" id="PS51262"/>
    </source>
</evidence>
<dbReference type="PRINTS" id="PR00101">
    <property type="entry name" value="ATCASE"/>
</dbReference>
<dbReference type="Pfam" id="PF00117">
    <property type="entry name" value="GATase"/>
    <property type="match status" value="1"/>
</dbReference>
<dbReference type="PRINTS" id="PR00099">
    <property type="entry name" value="CPSGATASE"/>
</dbReference>
<dbReference type="Gene3D" id="3.50.30.20">
    <property type="entry name" value="Carbamoyl-phosphate synthase small subunit, N-terminal domain"/>
    <property type="match status" value="1"/>
</dbReference>
<evidence type="ECO:0000256" key="59">
    <source>
        <dbReference type="ARBA" id="ARBA00048816"/>
    </source>
</evidence>
<evidence type="ECO:0000259" key="75">
    <source>
        <dbReference type="PROSITE" id="PS50089"/>
    </source>
</evidence>
<dbReference type="InterPro" id="IPR000315">
    <property type="entry name" value="Znf_B-box"/>
</dbReference>
<dbReference type="CDD" id="cd16761">
    <property type="entry name" value="RING-HC_MuRF3"/>
    <property type="match status" value="1"/>
</dbReference>
<dbReference type="NCBIfam" id="NF009475">
    <property type="entry name" value="PRK12838.1"/>
    <property type="match status" value="1"/>
</dbReference>
<evidence type="ECO:0000256" key="54">
    <source>
        <dbReference type="ARBA" id="ARBA00043998"/>
    </source>
</evidence>
<dbReference type="InterPro" id="IPR036914">
    <property type="entry name" value="MGS-like_dom_sf"/>
</dbReference>
<evidence type="ECO:0000259" key="74">
    <source>
        <dbReference type="PROSITE" id="PS50076"/>
    </source>
</evidence>
<evidence type="ECO:0000256" key="26">
    <source>
        <dbReference type="ARBA" id="ARBA00022701"/>
    </source>
</evidence>
<evidence type="ECO:0000256" key="36">
    <source>
        <dbReference type="ARBA" id="ARBA00022840"/>
    </source>
</evidence>
<keyword evidence="46" id="KW-0206">Cytoskeleton</keyword>
<keyword evidence="28" id="KW-0677">Repeat</keyword>
<keyword evidence="34" id="KW-0378">Hydrolase</keyword>
<dbReference type="GO" id="GO:0005874">
    <property type="term" value="C:microtubule"/>
    <property type="evidence" value="ECO:0007669"/>
    <property type="project" value="UniProtKB-KW"/>
</dbReference>
<evidence type="ECO:0000256" key="6">
    <source>
        <dbReference type="ARBA" id="ARBA00004448"/>
    </source>
</evidence>
<dbReference type="EC" id="3.5.1.2" evidence="14"/>
<evidence type="ECO:0000256" key="64">
    <source>
        <dbReference type="ARBA" id="ARBA00060459"/>
    </source>
</evidence>
<dbReference type="FunFam" id="3.40.50.880:FF:000006">
    <property type="entry name" value="Carbamoyl-phosphate synthase 1, mitochondrial"/>
    <property type="match status" value="1"/>
</dbReference>
<evidence type="ECO:0000256" key="47">
    <source>
        <dbReference type="ARBA" id="ARBA00023228"/>
    </source>
</evidence>
<dbReference type="InterPro" id="IPR011059">
    <property type="entry name" value="Metal-dep_hydrolase_composite"/>
</dbReference>
<evidence type="ECO:0000256" key="70">
    <source>
        <dbReference type="PROSITE-ProRule" id="PRU00409"/>
    </source>
</evidence>
<keyword evidence="33" id="KW-0999">Mitochondrion inner membrane</keyword>
<dbReference type="FunFam" id="3.40.50.20:FF:000002">
    <property type="entry name" value="Carbamoyl-phosphate synthase large chain"/>
    <property type="match status" value="1"/>
</dbReference>
<evidence type="ECO:0000256" key="41">
    <source>
        <dbReference type="ARBA" id="ARBA00023065"/>
    </source>
</evidence>
<evidence type="ECO:0000256" key="68">
    <source>
        <dbReference type="ARBA" id="ARBA00077285"/>
    </source>
</evidence>
<dbReference type="EC" id="6.3.5.5" evidence="12"/>
<feature type="domain" description="J" evidence="74">
    <location>
        <begin position="2206"/>
        <end position="2271"/>
    </location>
</feature>
<evidence type="ECO:0000256" key="10">
    <source>
        <dbReference type="ARBA" id="ARBA00004880"/>
    </source>
</evidence>
<evidence type="ECO:0000256" key="67">
    <source>
        <dbReference type="ARBA" id="ARBA00076850"/>
    </source>
</evidence>
<evidence type="ECO:0000256" key="52">
    <source>
        <dbReference type="ARBA" id="ARBA00043979"/>
    </source>
</evidence>
<dbReference type="EMBL" id="JAATIS010000485">
    <property type="protein sequence ID" value="KAG2468545.1"/>
    <property type="molecule type" value="Genomic_DNA"/>
</dbReference>
<evidence type="ECO:0000256" key="27">
    <source>
        <dbReference type="ARBA" id="ARBA00022723"/>
    </source>
</evidence>
<dbReference type="PROSITE" id="PS00867">
    <property type="entry name" value="CPSASE_2"/>
    <property type="match status" value="2"/>
</dbReference>
<evidence type="ECO:0000256" key="33">
    <source>
        <dbReference type="ARBA" id="ARBA00022792"/>
    </source>
</evidence>
<keyword evidence="48" id="KW-0511">Multifunctional enzyme</keyword>
<dbReference type="GO" id="GO:0006526">
    <property type="term" value="P:L-arginine biosynthetic process"/>
    <property type="evidence" value="ECO:0007669"/>
    <property type="project" value="TreeGrafter"/>
</dbReference>
<evidence type="ECO:0000256" key="8">
    <source>
        <dbReference type="ARBA" id="ARBA00004812"/>
    </source>
</evidence>
<dbReference type="SMART" id="SM00336">
    <property type="entry name" value="BBOX"/>
    <property type="match status" value="1"/>
</dbReference>
<dbReference type="NCBIfam" id="NF009455">
    <property type="entry name" value="PRK12815.1"/>
    <property type="match status" value="1"/>
</dbReference>
<comment type="catalytic activity">
    <reaction evidence="59">
        <text>hydrogencarbonate + L-glutamine + 2 ATP + H2O = carbamoyl phosphate + L-glutamate + 2 ADP + phosphate + 2 H(+)</text>
        <dbReference type="Rhea" id="RHEA:18633"/>
        <dbReference type="ChEBI" id="CHEBI:15377"/>
        <dbReference type="ChEBI" id="CHEBI:15378"/>
        <dbReference type="ChEBI" id="CHEBI:17544"/>
        <dbReference type="ChEBI" id="CHEBI:29985"/>
        <dbReference type="ChEBI" id="CHEBI:30616"/>
        <dbReference type="ChEBI" id="CHEBI:43474"/>
        <dbReference type="ChEBI" id="CHEBI:58228"/>
        <dbReference type="ChEBI" id="CHEBI:58359"/>
        <dbReference type="ChEBI" id="CHEBI:456216"/>
        <dbReference type="EC" id="6.3.5.5"/>
    </reaction>
</comment>
<evidence type="ECO:0000256" key="28">
    <source>
        <dbReference type="ARBA" id="ARBA00022737"/>
    </source>
</evidence>
<keyword evidence="44" id="KW-0564">Palmitate</keyword>
<evidence type="ECO:0000256" key="30">
    <source>
        <dbReference type="ARBA" id="ARBA00022753"/>
    </source>
</evidence>
<dbReference type="InterPro" id="IPR032466">
    <property type="entry name" value="Metal_Hydrolase"/>
</dbReference>
<dbReference type="Gene3D" id="3.30.470.20">
    <property type="entry name" value="ATP-grasp fold, B domain"/>
    <property type="match status" value="2"/>
</dbReference>
<evidence type="ECO:0000313" key="81">
    <source>
        <dbReference type="Proteomes" id="UP000886611"/>
    </source>
</evidence>
<evidence type="ECO:0000256" key="72">
    <source>
        <dbReference type="SAM" id="MobiDB-lite"/>
    </source>
</evidence>
<comment type="cofactor">
    <cofactor evidence="1">
        <name>Zn(2+)</name>
        <dbReference type="ChEBI" id="CHEBI:29105"/>
    </cofactor>
</comment>
<dbReference type="InterPro" id="IPR002524">
    <property type="entry name" value="Cation_efflux"/>
</dbReference>
<dbReference type="InterPro" id="IPR006274">
    <property type="entry name" value="CarbamoylP_synth_ssu"/>
</dbReference>
<evidence type="ECO:0000256" key="2">
    <source>
        <dbReference type="ARBA" id="ARBA00003888"/>
    </source>
</evidence>
<dbReference type="GO" id="GO:0010008">
    <property type="term" value="C:endosome membrane"/>
    <property type="evidence" value="ECO:0007669"/>
    <property type="project" value="UniProtKB-SubCell"/>
</dbReference>
<dbReference type="Gene3D" id="1.20.5.170">
    <property type="match status" value="1"/>
</dbReference>
<evidence type="ECO:0000256" key="21">
    <source>
        <dbReference type="ARBA" id="ARBA00022533"/>
    </source>
</evidence>
<keyword evidence="38" id="KW-0665">Pyrimidine biosynthesis</keyword>
<dbReference type="InterPro" id="IPR036897">
    <property type="entry name" value="CarbamoylP_synth_lsu_oligo_sf"/>
</dbReference>
<dbReference type="Gene3D" id="3.20.20.140">
    <property type="entry name" value="Metal-dependent hydrolases"/>
    <property type="match status" value="1"/>
</dbReference>
<dbReference type="InterPro" id="IPR033492">
    <property type="entry name" value="Trim54_Bbox2_Zfn"/>
</dbReference>
<dbReference type="Pfam" id="PF02142">
    <property type="entry name" value="MGS"/>
    <property type="match status" value="1"/>
</dbReference>
<evidence type="ECO:0000256" key="48">
    <source>
        <dbReference type="ARBA" id="ARBA00023268"/>
    </source>
</evidence>
<feature type="transmembrane region" description="Helical" evidence="73">
    <location>
        <begin position="2824"/>
        <end position="2843"/>
    </location>
</feature>
<feature type="non-terminal residue" evidence="80">
    <location>
        <position position="3073"/>
    </location>
</feature>
<dbReference type="Gene3D" id="3.40.50.1380">
    <property type="entry name" value="Methylglyoxal synthase-like domain"/>
    <property type="match status" value="1"/>
</dbReference>
<dbReference type="InterPro" id="IPR029062">
    <property type="entry name" value="Class_I_gatase-like"/>
</dbReference>
<dbReference type="PROSITE" id="PS50975">
    <property type="entry name" value="ATP_GRASP"/>
    <property type="match status" value="2"/>
</dbReference>
<evidence type="ECO:0000256" key="50">
    <source>
        <dbReference type="ARBA" id="ARBA00023329"/>
    </source>
</evidence>
<dbReference type="InterPro" id="IPR016185">
    <property type="entry name" value="PreATP-grasp_dom_sf"/>
</dbReference>
<proteinExistence type="inferred from homology"/>
<dbReference type="FunFam" id="3.20.20.140:FF:000036">
    <property type="entry name" value="Carbamoyl-phosphate synthase large chain"/>
    <property type="match status" value="1"/>
</dbReference>
<evidence type="ECO:0000256" key="69">
    <source>
        <dbReference type="PROSITE-ProRule" id="PRU00024"/>
    </source>
</evidence>
<evidence type="ECO:0000259" key="77">
    <source>
        <dbReference type="PROSITE" id="PS50975"/>
    </source>
</evidence>
<dbReference type="PANTHER" id="PTHR11405">
    <property type="entry name" value="CARBAMOYLTRANSFERASE FAMILY MEMBER"/>
    <property type="match status" value="1"/>
</dbReference>
<evidence type="ECO:0000256" key="58">
    <source>
        <dbReference type="ARBA" id="ARBA00048492"/>
    </source>
</evidence>
<dbReference type="SMART" id="SM01096">
    <property type="entry name" value="CPSase_L_D3"/>
    <property type="match status" value="1"/>
</dbReference>
<evidence type="ECO:0000256" key="1">
    <source>
        <dbReference type="ARBA" id="ARBA00001947"/>
    </source>
</evidence>
<comment type="similarity">
    <text evidence="53">In the N-terminal section; belongs to the CarA family.</text>
</comment>
<dbReference type="Pfam" id="PF00185">
    <property type="entry name" value="OTCace"/>
    <property type="match status" value="1"/>
</dbReference>
<keyword evidence="81" id="KW-1185">Reference proteome</keyword>
<evidence type="ECO:0000256" key="44">
    <source>
        <dbReference type="ARBA" id="ARBA00023139"/>
    </source>
</evidence>